<keyword evidence="3" id="KW-1185">Reference proteome</keyword>
<dbReference type="EMBL" id="PUHQ01000047">
    <property type="protein sequence ID" value="KAG0660138.1"/>
    <property type="molecule type" value="Genomic_DNA"/>
</dbReference>
<feature type="compositionally biased region" description="Pro residues" evidence="1">
    <location>
        <begin position="19"/>
        <end position="33"/>
    </location>
</feature>
<accession>A0A9P6W0A8</accession>
<dbReference type="AlphaFoldDB" id="A0A9P6W0A8"/>
<organism evidence="2 3">
    <name type="scientific">Rhodotorula mucilaginosa</name>
    <name type="common">Yeast</name>
    <name type="synonym">Rhodotorula rubra</name>
    <dbReference type="NCBI Taxonomy" id="5537"/>
    <lineage>
        <taxon>Eukaryota</taxon>
        <taxon>Fungi</taxon>
        <taxon>Dikarya</taxon>
        <taxon>Basidiomycota</taxon>
        <taxon>Pucciniomycotina</taxon>
        <taxon>Microbotryomycetes</taxon>
        <taxon>Sporidiobolales</taxon>
        <taxon>Sporidiobolaceae</taxon>
        <taxon>Rhodotorula</taxon>
    </lineage>
</organism>
<feature type="region of interest" description="Disordered" evidence="1">
    <location>
        <begin position="171"/>
        <end position="196"/>
    </location>
</feature>
<evidence type="ECO:0000313" key="2">
    <source>
        <dbReference type="EMBL" id="KAG0660138.1"/>
    </source>
</evidence>
<dbReference type="OrthoDB" id="2528781at2759"/>
<reference evidence="2 3" key="1">
    <citation type="submission" date="2020-11" db="EMBL/GenBank/DDBJ databases">
        <title>Kefir isolates.</title>
        <authorList>
            <person name="Marcisauskas S."/>
            <person name="Kim Y."/>
            <person name="Blasche S."/>
        </authorList>
    </citation>
    <scope>NUCLEOTIDE SEQUENCE [LARGE SCALE GENOMIC DNA]</scope>
    <source>
        <strain evidence="2 3">KR</strain>
    </source>
</reference>
<feature type="region of interest" description="Disordered" evidence="1">
    <location>
        <begin position="1"/>
        <end position="142"/>
    </location>
</feature>
<name>A0A9P6W0A8_RHOMI</name>
<proteinExistence type="predicted"/>
<dbReference type="Proteomes" id="UP000777482">
    <property type="component" value="Unassembled WGS sequence"/>
</dbReference>
<feature type="compositionally biased region" description="Acidic residues" evidence="1">
    <location>
        <begin position="181"/>
        <end position="195"/>
    </location>
</feature>
<feature type="compositionally biased region" description="Low complexity" evidence="1">
    <location>
        <begin position="73"/>
        <end position="93"/>
    </location>
</feature>
<feature type="compositionally biased region" description="Low complexity" evidence="1">
    <location>
        <begin position="1"/>
        <end position="18"/>
    </location>
</feature>
<comment type="caution">
    <text evidence="2">The sequence shown here is derived from an EMBL/GenBank/DDBJ whole genome shotgun (WGS) entry which is preliminary data.</text>
</comment>
<gene>
    <name evidence="2" type="ORF">C6P46_004768</name>
</gene>
<sequence>MSAYAPFLPSPLSISSSSSPPPPSSDPMLPSSPTPKSAAERERRERDRPNSTNPRAAAYKSQLSTRRPPPPHASASSSSSNSSPTPFGSSPSALSTRTRRTAQENSRAARIQVLRRHSSRGLPLLGDTVRDEPGGWVDGEWEEFDDDEKVGLELEMRKARREFEWRQRKLDELASEQGFPLEEEEEPEPEDDMMTEPEPPLDVLLEDEPPVHSVPDYSFAADEMGSSPLTGVDSGGNNGGDPTADDDLAAFDHALVSSPFCPACGATDSPLGGDANVGLRCTSGQGHRNGQPGCGWGIEMPVLAPLREAFAAHGSYRQGHRPLLSYTPFTGTIVLCAVPDCDEQFGA</sequence>
<protein>
    <submittedName>
        <fullName evidence="2">Uncharacterized protein</fullName>
    </submittedName>
</protein>
<evidence type="ECO:0000256" key="1">
    <source>
        <dbReference type="SAM" id="MobiDB-lite"/>
    </source>
</evidence>
<feature type="compositionally biased region" description="Basic and acidic residues" evidence="1">
    <location>
        <begin position="38"/>
        <end position="49"/>
    </location>
</feature>
<evidence type="ECO:0000313" key="3">
    <source>
        <dbReference type="Proteomes" id="UP000777482"/>
    </source>
</evidence>
<feature type="region of interest" description="Disordered" evidence="1">
    <location>
        <begin position="222"/>
        <end position="245"/>
    </location>
</feature>